<dbReference type="Pfam" id="PF20975">
    <property type="entry name" value="DGCcoil"/>
    <property type="match status" value="1"/>
</dbReference>
<dbReference type="Proteomes" id="UP001499915">
    <property type="component" value="Unassembled WGS sequence"/>
</dbReference>
<dbReference type="EMBL" id="BAAAET010000006">
    <property type="protein sequence ID" value="GAA0700983.1"/>
    <property type="molecule type" value="Genomic_DNA"/>
</dbReference>
<dbReference type="EC" id="2.7.7.65" evidence="1"/>
<feature type="domain" description="GGDEF" evidence="4">
    <location>
        <begin position="388"/>
        <end position="520"/>
    </location>
</feature>
<dbReference type="Pfam" id="PF00990">
    <property type="entry name" value="GGDEF"/>
    <property type="match status" value="1"/>
</dbReference>
<comment type="caution">
    <text evidence="5">The sequence shown here is derived from an EMBL/GenBank/DDBJ whole genome shotgun (WGS) entry which is preliminary data.</text>
</comment>
<dbReference type="NCBIfam" id="TIGR00254">
    <property type="entry name" value="GGDEF"/>
    <property type="match status" value="1"/>
</dbReference>
<evidence type="ECO:0000256" key="3">
    <source>
        <dbReference type="SAM" id="Coils"/>
    </source>
</evidence>
<gene>
    <name evidence="5" type="ORF">GCM10009104_32610</name>
</gene>
<comment type="catalytic activity">
    <reaction evidence="2">
        <text>2 GTP = 3',3'-c-di-GMP + 2 diphosphate</text>
        <dbReference type="Rhea" id="RHEA:24898"/>
        <dbReference type="ChEBI" id="CHEBI:33019"/>
        <dbReference type="ChEBI" id="CHEBI:37565"/>
        <dbReference type="ChEBI" id="CHEBI:58805"/>
        <dbReference type="EC" id="2.7.7.65"/>
    </reaction>
</comment>
<evidence type="ECO:0000313" key="5">
    <source>
        <dbReference type="EMBL" id="GAA0700983.1"/>
    </source>
</evidence>
<dbReference type="InterPro" id="IPR050469">
    <property type="entry name" value="Diguanylate_Cyclase"/>
</dbReference>
<keyword evidence="6" id="KW-1185">Reference proteome</keyword>
<keyword evidence="3" id="KW-0175">Coiled coil</keyword>
<evidence type="ECO:0000313" key="6">
    <source>
        <dbReference type="Proteomes" id="UP001499915"/>
    </source>
</evidence>
<dbReference type="InterPro" id="IPR048516">
    <property type="entry name" value="DGCcoil"/>
</dbReference>
<evidence type="ECO:0000256" key="2">
    <source>
        <dbReference type="ARBA" id="ARBA00034247"/>
    </source>
</evidence>
<feature type="coiled-coil region" evidence="3">
    <location>
        <begin position="316"/>
        <end position="357"/>
    </location>
</feature>
<dbReference type="CDD" id="cd01949">
    <property type="entry name" value="GGDEF"/>
    <property type="match status" value="1"/>
</dbReference>
<dbReference type="RefSeq" id="WP_343808511.1">
    <property type="nucleotide sequence ID" value="NZ_BAAAET010000006.1"/>
</dbReference>
<organism evidence="5 6">
    <name type="scientific">Marinobacterium maritimum</name>
    <dbReference type="NCBI Taxonomy" id="500162"/>
    <lineage>
        <taxon>Bacteria</taxon>
        <taxon>Pseudomonadati</taxon>
        <taxon>Pseudomonadota</taxon>
        <taxon>Gammaproteobacteria</taxon>
        <taxon>Oceanospirillales</taxon>
        <taxon>Oceanospirillaceae</taxon>
        <taxon>Marinobacterium</taxon>
    </lineage>
</organism>
<reference evidence="6" key="1">
    <citation type="journal article" date="2019" name="Int. J. Syst. Evol. Microbiol.">
        <title>The Global Catalogue of Microorganisms (GCM) 10K type strain sequencing project: providing services to taxonomists for standard genome sequencing and annotation.</title>
        <authorList>
            <consortium name="The Broad Institute Genomics Platform"/>
            <consortium name="The Broad Institute Genome Sequencing Center for Infectious Disease"/>
            <person name="Wu L."/>
            <person name="Ma J."/>
        </authorList>
    </citation>
    <scope>NUCLEOTIDE SEQUENCE [LARGE SCALE GENOMIC DNA]</scope>
    <source>
        <strain evidence="6">JCM 15134</strain>
    </source>
</reference>
<dbReference type="Gene3D" id="3.30.70.270">
    <property type="match status" value="1"/>
</dbReference>
<dbReference type="InterPro" id="IPR000160">
    <property type="entry name" value="GGDEF_dom"/>
</dbReference>
<evidence type="ECO:0000256" key="1">
    <source>
        <dbReference type="ARBA" id="ARBA00012528"/>
    </source>
</evidence>
<name>A0ABP3TGK5_9GAMM</name>
<dbReference type="InterPro" id="IPR043128">
    <property type="entry name" value="Rev_trsase/Diguanyl_cyclase"/>
</dbReference>
<dbReference type="PANTHER" id="PTHR45138">
    <property type="entry name" value="REGULATORY COMPONENTS OF SENSORY TRANSDUCTION SYSTEM"/>
    <property type="match status" value="1"/>
</dbReference>
<sequence length="521" mass="59768">MSDQINWKRKYADLTLEVDQQRQADAHLKEQMNALIRHLCLGLQGNAPDLDQELDTLSTALQSQNNARVLSSSRRVKQQLNQYDLSRQHAAESLQRSLKRWGQQLRQLNRVATLDPLIANAEGRSAVAVQQLSSLAELMNELVELQGCMLRGSEPDAAANEFELNRDSQQDLELLQAEIARQLIRLLELLQVPAEGVEKARGVVHELEQGLKLERLPEIIVVIAELVRMAGGNSQEDFENYLLTLNSQLAYVQQFLEDSRCDEREARDAHRTLDEEVRRDVRTIHRTVKDSEDLGQLKHSVTRQLASIMRSMEQFRQHEQEREDRLNQRYDELLHKVDQMELETSKARARMQEEQLRARTDPLTGLPNRTAYEQHLDTEMQRWERYRAHFSMAVGDIDFFKRINDQLGHLAGDRVLRLVAKVLRQNLRGTDFIARFGGEEFVILFPSTSAEEALQATEKLRVSVQDSPFNFKGEPVEVTLSFGVAEVQDGDDLESLFSRADKALYRAKEQGRNQTQPALTG</sequence>
<evidence type="ECO:0000259" key="4">
    <source>
        <dbReference type="PROSITE" id="PS50887"/>
    </source>
</evidence>
<dbReference type="SUPFAM" id="SSF55073">
    <property type="entry name" value="Nucleotide cyclase"/>
    <property type="match status" value="1"/>
</dbReference>
<accession>A0ABP3TGK5</accession>
<dbReference type="InterPro" id="IPR029787">
    <property type="entry name" value="Nucleotide_cyclase"/>
</dbReference>
<dbReference type="SMART" id="SM00267">
    <property type="entry name" value="GGDEF"/>
    <property type="match status" value="1"/>
</dbReference>
<proteinExistence type="predicted"/>
<dbReference type="PANTHER" id="PTHR45138:SF9">
    <property type="entry name" value="DIGUANYLATE CYCLASE DGCM-RELATED"/>
    <property type="match status" value="1"/>
</dbReference>
<dbReference type="PROSITE" id="PS50887">
    <property type="entry name" value="GGDEF"/>
    <property type="match status" value="1"/>
</dbReference>
<protein>
    <recommendedName>
        <fullName evidence="1">diguanylate cyclase</fullName>
        <ecNumber evidence="1">2.7.7.65</ecNumber>
    </recommendedName>
</protein>